<gene>
    <name evidence="2" type="ORF">Mgra_00002752</name>
</gene>
<dbReference type="InterPro" id="IPR055458">
    <property type="entry name" value="IFT52_GIFT"/>
</dbReference>
<dbReference type="PANTHER" id="PTHR12969:SF7">
    <property type="entry name" value="INTRAFLAGELLAR TRANSPORT PROTEIN 52 HOMOLOG"/>
    <property type="match status" value="1"/>
</dbReference>
<evidence type="ECO:0000313" key="3">
    <source>
        <dbReference type="Proteomes" id="UP000605970"/>
    </source>
</evidence>
<evidence type="ECO:0000259" key="1">
    <source>
        <dbReference type="Pfam" id="PF23355"/>
    </source>
</evidence>
<dbReference type="GO" id="GO:0042073">
    <property type="term" value="P:intraciliary transport"/>
    <property type="evidence" value="ECO:0007669"/>
    <property type="project" value="TreeGrafter"/>
</dbReference>
<organism evidence="2 3">
    <name type="scientific">Meloidogyne graminicola</name>
    <dbReference type="NCBI Taxonomy" id="189291"/>
    <lineage>
        <taxon>Eukaryota</taxon>
        <taxon>Metazoa</taxon>
        <taxon>Ecdysozoa</taxon>
        <taxon>Nematoda</taxon>
        <taxon>Chromadorea</taxon>
        <taxon>Rhabditida</taxon>
        <taxon>Tylenchina</taxon>
        <taxon>Tylenchomorpha</taxon>
        <taxon>Tylenchoidea</taxon>
        <taxon>Meloidogynidae</taxon>
        <taxon>Meloidogyninae</taxon>
        <taxon>Meloidogyne</taxon>
    </lineage>
</organism>
<dbReference type="OrthoDB" id="5824366at2759"/>
<dbReference type="AlphaFoldDB" id="A0A8S9ZXC2"/>
<dbReference type="Proteomes" id="UP000605970">
    <property type="component" value="Unassembled WGS sequence"/>
</dbReference>
<dbReference type="GO" id="GO:0005814">
    <property type="term" value="C:centriole"/>
    <property type="evidence" value="ECO:0007669"/>
    <property type="project" value="TreeGrafter"/>
</dbReference>
<dbReference type="GO" id="GO:0060271">
    <property type="term" value="P:cilium assembly"/>
    <property type="evidence" value="ECO:0007669"/>
    <property type="project" value="TreeGrafter"/>
</dbReference>
<name>A0A8S9ZXC2_9BILA</name>
<feature type="domain" description="IFT52 GIFT" evidence="1">
    <location>
        <begin position="6"/>
        <end position="83"/>
    </location>
</feature>
<dbReference type="EMBL" id="JABEBT010000017">
    <property type="protein sequence ID" value="KAF7637778.1"/>
    <property type="molecule type" value="Genomic_DNA"/>
</dbReference>
<proteinExistence type="predicted"/>
<evidence type="ECO:0000313" key="2">
    <source>
        <dbReference type="EMBL" id="KAF7637778.1"/>
    </source>
</evidence>
<sequence length="89" mass="10558">MFFERITYQFDEITEANLIKCRVFVLPSPRLKFTENEFSALRKFIQYSGSLFVLSSEEGEENNGTNINFLLEEFGISFNNEKTLFYLKY</sequence>
<protein>
    <submittedName>
        <fullName evidence="2">Intraflagellar transport protein 52</fullName>
    </submittedName>
</protein>
<dbReference type="Pfam" id="PF23355">
    <property type="entry name" value="IFT52_GIFT"/>
    <property type="match status" value="1"/>
</dbReference>
<dbReference type="InterPro" id="IPR039975">
    <property type="entry name" value="IFT52"/>
</dbReference>
<keyword evidence="3" id="KW-1185">Reference proteome</keyword>
<accession>A0A8S9ZXC2</accession>
<reference evidence="2" key="1">
    <citation type="journal article" date="2020" name="Ecol. Evol.">
        <title>Genome structure and content of the rice root-knot nematode (Meloidogyne graminicola).</title>
        <authorList>
            <person name="Phan N.T."/>
            <person name="Danchin E.G.J."/>
            <person name="Klopp C."/>
            <person name="Perfus-Barbeoch L."/>
            <person name="Kozlowski D.K."/>
            <person name="Koutsovoulos G.D."/>
            <person name="Lopez-Roques C."/>
            <person name="Bouchez O."/>
            <person name="Zahm M."/>
            <person name="Besnard G."/>
            <person name="Bellafiore S."/>
        </authorList>
    </citation>
    <scope>NUCLEOTIDE SEQUENCE</scope>
    <source>
        <strain evidence="2">VN-18</strain>
    </source>
</reference>
<comment type="caution">
    <text evidence="2">The sequence shown here is derived from an EMBL/GenBank/DDBJ whole genome shotgun (WGS) entry which is preliminary data.</text>
</comment>
<dbReference type="GO" id="GO:0005929">
    <property type="term" value="C:cilium"/>
    <property type="evidence" value="ECO:0007669"/>
    <property type="project" value="TreeGrafter"/>
</dbReference>
<dbReference type="PANTHER" id="PTHR12969">
    <property type="entry name" value="NGD5/OSM-6/IFT52"/>
    <property type="match status" value="1"/>
</dbReference>
<dbReference type="GO" id="GO:0030992">
    <property type="term" value="C:intraciliary transport particle B"/>
    <property type="evidence" value="ECO:0007669"/>
    <property type="project" value="TreeGrafter"/>
</dbReference>